<keyword evidence="3 6" id="KW-0862">Zinc</keyword>
<evidence type="ECO:0000256" key="6">
    <source>
        <dbReference type="RuleBase" id="RU003956"/>
    </source>
</evidence>
<name>A0ABR7Q5S0_9FLAO</name>
<sequence length="206" mass="22649">MKAKARAKWQKKVLKRLKKGNYRFVHDKLKNENQDSAQRKKWNETQKPFAIVLSCADSRVVPELTFDTGLGELFVVRVAGNVANTDSIASIEYAVAVLKCEVIVVLGHEGCGAVGAAMDGNDMGYNLNHLLVNILPAVKACGCGAPKDNVIVENALHAANELTDRSEIISDAVKGSRLKIHTGYYHLESGKVEFNKKSPCREKKDK</sequence>
<keyword evidence="4 6" id="KW-0456">Lyase</keyword>
<gene>
    <name evidence="7" type="ORF">H2O64_04395</name>
</gene>
<reference evidence="7 8" key="1">
    <citation type="submission" date="2020-07" db="EMBL/GenBank/DDBJ databases">
        <title>Description of Kordia aestuariivivens sp. nov., isolated from a tidal flat.</title>
        <authorList>
            <person name="Park S."/>
            <person name="Yoon J.-H."/>
        </authorList>
    </citation>
    <scope>NUCLEOTIDE SEQUENCE [LARGE SCALE GENOMIC DNA]</scope>
    <source>
        <strain evidence="7 8">YSTF-M3</strain>
    </source>
</reference>
<evidence type="ECO:0000256" key="2">
    <source>
        <dbReference type="ARBA" id="ARBA00012925"/>
    </source>
</evidence>
<dbReference type="Proteomes" id="UP000619238">
    <property type="component" value="Unassembled WGS sequence"/>
</dbReference>
<evidence type="ECO:0000256" key="4">
    <source>
        <dbReference type="ARBA" id="ARBA00023239"/>
    </source>
</evidence>
<evidence type="ECO:0000313" key="7">
    <source>
        <dbReference type="EMBL" id="MBC8753897.1"/>
    </source>
</evidence>
<comment type="catalytic activity">
    <reaction evidence="5 6">
        <text>hydrogencarbonate + H(+) = CO2 + H2O</text>
        <dbReference type="Rhea" id="RHEA:10748"/>
        <dbReference type="ChEBI" id="CHEBI:15377"/>
        <dbReference type="ChEBI" id="CHEBI:15378"/>
        <dbReference type="ChEBI" id="CHEBI:16526"/>
        <dbReference type="ChEBI" id="CHEBI:17544"/>
        <dbReference type="EC" id="4.2.1.1"/>
    </reaction>
</comment>
<protein>
    <recommendedName>
        <fullName evidence="2 6">Carbonic anhydrase</fullName>
        <ecNumber evidence="2 6">4.2.1.1</ecNumber>
    </recommendedName>
    <alternativeName>
        <fullName evidence="6">Carbonate dehydratase</fullName>
    </alternativeName>
</protein>
<dbReference type="SMART" id="SM00947">
    <property type="entry name" value="Pro_CA"/>
    <property type="match status" value="1"/>
</dbReference>
<dbReference type="InterPro" id="IPR015892">
    <property type="entry name" value="Carbonic_anhydrase_CS"/>
</dbReference>
<dbReference type="PROSITE" id="PS00704">
    <property type="entry name" value="PROK_CO2_ANHYDRASE_1"/>
    <property type="match status" value="1"/>
</dbReference>
<dbReference type="PANTHER" id="PTHR11002">
    <property type="entry name" value="CARBONIC ANHYDRASE"/>
    <property type="match status" value="1"/>
</dbReference>
<dbReference type="PANTHER" id="PTHR11002:SF79">
    <property type="entry name" value="CARBONIC ANHYDRASE 2"/>
    <property type="match status" value="1"/>
</dbReference>
<dbReference type="SUPFAM" id="SSF53056">
    <property type="entry name" value="beta-carbonic anhydrase, cab"/>
    <property type="match status" value="1"/>
</dbReference>
<dbReference type="Gene3D" id="3.40.1050.10">
    <property type="entry name" value="Carbonic anhydrase"/>
    <property type="match status" value="1"/>
</dbReference>
<dbReference type="InterPro" id="IPR001765">
    <property type="entry name" value="Carbonic_anhydrase"/>
</dbReference>
<dbReference type="CDD" id="cd03378">
    <property type="entry name" value="beta_CA_cladeC"/>
    <property type="match status" value="1"/>
</dbReference>
<dbReference type="EMBL" id="JACGWS010000002">
    <property type="protein sequence ID" value="MBC8753897.1"/>
    <property type="molecule type" value="Genomic_DNA"/>
</dbReference>
<evidence type="ECO:0000256" key="3">
    <source>
        <dbReference type="ARBA" id="ARBA00022833"/>
    </source>
</evidence>
<proteinExistence type="inferred from homology"/>
<dbReference type="PROSITE" id="PS00705">
    <property type="entry name" value="PROK_CO2_ANHYDRASE_2"/>
    <property type="match status" value="1"/>
</dbReference>
<comment type="caution">
    <text evidence="7">The sequence shown here is derived from an EMBL/GenBank/DDBJ whole genome shotgun (WGS) entry which is preliminary data.</text>
</comment>
<evidence type="ECO:0000256" key="5">
    <source>
        <dbReference type="ARBA" id="ARBA00048348"/>
    </source>
</evidence>
<dbReference type="InterPro" id="IPR036874">
    <property type="entry name" value="Carbonic_anhydrase_sf"/>
</dbReference>
<accession>A0ABR7Q5S0</accession>
<comment type="similarity">
    <text evidence="1 6">Belongs to the beta-class carbonic anhydrase family.</text>
</comment>
<comment type="function">
    <text evidence="6">Reversible hydration of carbon dioxide.</text>
</comment>
<evidence type="ECO:0000313" key="8">
    <source>
        <dbReference type="Proteomes" id="UP000619238"/>
    </source>
</evidence>
<evidence type="ECO:0000256" key="1">
    <source>
        <dbReference type="ARBA" id="ARBA00006217"/>
    </source>
</evidence>
<organism evidence="7 8">
    <name type="scientific">Kordia aestuariivivens</name>
    <dbReference type="NCBI Taxonomy" id="2759037"/>
    <lineage>
        <taxon>Bacteria</taxon>
        <taxon>Pseudomonadati</taxon>
        <taxon>Bacteroidota</taxon>
        <taxon>Flavobacteriia</taxon>
        <taxon>Flavobacteriales</taxon>
        <taxon>Flavobacteriaceae</taxon>
        <taxon>Kordia</taxon>
    </lineage>
</organism>
<dbReference type="EC" id="4.2.1.1" evidence="2 6"/>
<dbReference type="Pfam" id="PF00484">
    <property type="entry name" value="Pro_CA"/>
    <property type="match status" value="1"/>
</dbReference>
<keyword evidence="8" id="KW-1185">Reference proteome</keyword>